<dbReference type="Proteomes" id="UP000561045">
    <property type="component" value="Unassembled WGS sequence"/>
</dbReference>
<organism evidence="1 2">
    <name type="scientific">Niveibacterium umoris</name>
    <dbReference type="NCBI Taxonomy" id="1193620"/>
    <lineage>
        <taxon>Bacteria</taxon>
        <taxon>Pseudomonadati</taxon>
        <taxon>Pseudomonadota</taxon>
        <taxon>Betaproteobacteria</taxon>
        <taxon>Rhodocyclales</taxon>
        <taxon>Rhodocyclaceae</taxon>
        <taxon>Niveibacterium</taxon>
    </lineage>
</organism>
<accession>A0A840BMQ9</accession>
<sequence length="82" mass="9145">MAACRHEGRCDRHQTVDVRGIGEVQKLVVLALEGGFRIDDSHGQEQELEAVLFRLGTKPGDHRDIEETVDLVDQYPDAGFAQ</sequence>
<protein>
    <submittedName>
        <fullName evidence="1">Uncharacterized protein</fullName>
    </submittedName>
</protein>
<evidence type="ECO:0000313" key="2">
    <source>
        <dbReference type="Proteomes" id="UP000561045"/>
    </source>
</evidence>
<keyword evidence="2" id="KW-1185">Reference proteome</keyword>
<dbReference type="EMBL" id="JACIET010000001">
    <property type="protein sequence ID" value="MBB4012838.1"/>
    <property type="molecule type" value="Genomic_DNA"/>
</dbReference>
<dbReference type="AlphaFoldDB" id="A0A840BMQ9"/>
<evidence type="ECO:0000313" key="1">
    <source>
        <dbReference type="EMBL" id="MBB4012838.1"/>
    </source>
</evidence>
<name>A0A840BMQ9_9RHOO</name>
<proteinExistence type="predicted"/>
<comment type="caution">
    <text evidence="1">The sequence shown here is derived from an EMBL/GenBank/DDBJ whole genome shotgun (WGS) entry which is preliminary data.</text>
</comment>
<reference evidence="1 2" key="1">
    <citation type="submission" date="2020-08" db="EMBL/GenBank/DDBJ databases">
        <title>Genomic Encyclopedia of Type Strains, Phase IV (KMG-IV): sequencing the most valuable type-strain genomes for metagenomic binning, comparative biology and taxonomic classification.</title>
        <authorList>
            <person name="Goeker M."/>
        </authorList>
    </citation>
    <scope>NUCLEOTIDE SEQUENCE [LARGE SCALE GENOMIC DNA]</scope>
    <source>
        <strain evidence="1 2">DSM 106739</strain>
    </source>
</reference>
<gene>
    <name evidence="1" type="ORF">GGR36_002146</name>
</gene>